<accession>A0AAD4WIC3</accession>
<evidence type="ECO:0000313" key="2">
    <source>
        <dbReference type="EMBL" id="KAI5343980.1"/>
    </source>
</evidence>
<dbReference type="EMBL" id="JAJFAZ020000002">
    <property type="protein sequence ID" value="KAI5343980.1"/>
    <property type="molecule type" value="Genomic_DNA"/>
</dbReference>
<evidence type="ECO:0000256" key="1">
    <source>
        <dbReference type="SAM" id="MobiDB-lite"/>
    </source>
</evidence>
<keyword evidence="3" id="KW-1185">Reference proteome</keyword>
<organism evidence="2 3">
    <name type="scientific">Prunus dulcis</name>
    <name type="common">Almond</name>
    <name type="synonym">Amygdalus dulcis</name>
    <dbReference type="NCBI Taxonomy" id="3755"/>
    <lineage>
        <taxon>Eukaryota</taxon>
        <taxon>Viridiplantae</taxon>
        <taxon>Streptophyta</taxon>
        <taxon>Embryophyta</taxon>
        <taxon>Tracheophyta</taxon>
        <taxon>Spermatophyta</taxon>
        <taxon>Magnoliopsida</taxon>
        <taxon>eudicotyledons</taxon>
        <taxon>Gunneridae</taxon>
        <taxon>Pentapetalae</taxon>
        <taxon>rosids</taxon>
        <taxon>fabids</taxon>
        <taxon>Rosales</taxon>
        <taxon>Rosaceae</taxon>
        <taxon>Amygdaloideae</taxon>
        <taxon>Amygdaleae</taxon>
        <taxon>Prunus</taxon>
    </lineage>
</organism>
<comment type="caution">
    <text evidence="2">The sequence shown here is derived from an EMBL/GenBank/DDBJ whole genome shotgun (WGS) entry which is preliminary data.</text>
</comment>
<dbReference type="AlphaFoldDB" id="A0AAD4WIC3"/>
<evidence type="ECO:0000313" key="3">
    <source>
        <dbReference type="Proteomes" id="UP001054821"/>
    </source>
</evidence>
<gene>
    <name evidence="2" type="ORF">L3X38_011857</name>
</gene>
<reference evidence="2 3" key="1">
    <citation type="journal article" date="2022" name="G3 (Bethesda)">
        <title>Whole-genome sequence and methylome profiling of the almond [Prunus dulcis (Mill.) D.A. Webb] cultivar 'Nonpareil'.</title>
        <authorList>
            <person name="D'Amico-Willman K.M."/>
            <person name="Ouma W.Z."/>
            <person name="Meulia T."/>
            <person name="Sideli G.M."/>
            <person name="Gradziel T.M."/>
            <person name="Fresnedo-Ramirez J."/>
        </authorList>
    </citation>
    <scope>NUCLEOTIDE SEQUENCE [LARGE SCALE GENOMIC DNA]</scope>
    <source>
        <strain evidence="2">Clone GOH B32 T37-40</strain>
    </source>
</reference>
<name>A0AAD4WIC3_PRUDU</name>
<sequence>MIGMVLELKASMERKKSHETVQFPHLDFGSVELTGRFLLATGLFEIELSAVKEQKGMICRMKYRPSDLEDNNNGTISDEEHSQ</sequence>
<dbReference type="Proteomes" id="UP001054821">
    <property type="component" value="Chromosome 2"/>
</dbReference>
<protein>
    <submittedName>
        <fullName evidence="2">Uncharacterized protein</fullName>
    </submittedName>
</protein>
<feature type="region of interest" description="Disordered" evidence="1">
    <location>
        <begin position="64"/>
        <end position="83"/>
    </location>
</feature>
<proteinExistence type="predicted"/>